<feature type="compositionally biased region" description="Polar residues" evidence="1">
    <location>
        <begin position="13"/>
        <end position="23"/>
    </location>
</feature>
<gene>
    <name evidence="2" type="ORF">PENCOP_c015G08808</name>
</gene>
<evidence type="ECO:0000256" key="1">
    <source>
        <dbReference type="SAM" id="MobiDB-lite"/>
    </source>
</evidence>
<dbReference type="EMBL" id="MDDG01000015">
    <property type="protein sequence ID" value="OQE34816.1"/>
    <property type="molecule type" value="Genomic_DNA"/>
</dbReference>
<feature type="region of interest" description="Disordered" evidence="1">
    <location>
        <begin position="1"/>
        <end position="23"/>
    </location>
</feature>
<evidence type="ECO:0000313" key="3">
    <source>
        <dbReference type="Proteomes" id="UP000191500"/>
    </source>
</evidence>
<name>A0A1V6U8J7_9EURO</name>
<proteinExistence type="predicted"/>
<reference evidence="3" key="1">
    <citation type="journal article" date="2017" name="Nat. Microbiol.">
        <title>Global analysis of biosynthetic gene clusters reveals vast potential of secondary metabolite production in Penicillium species.</title>
        <authorList>
            <person name="Nielsen J.C."/>
            <person name="Grijseels S."/>
            <person name="Prigent S."/>
            <person name="Ji B."/>
            <person name="Dainat J."/>
            <person name="Nielsen K.F."/>
            <person name="Frisvad J.C."/>
            <person name="Workman M."/>
            <person name="Nielsen J."/>
        </authorList>
    </citation>
    <scope>NUCLEOTIDE SEQUENCE [LARGE SCALE GENOMIC DNA]</scope>
    <source>
        <strain evidence="3">IBT 31321</strain>
    </source>
</reference>
<accession>A0A1V6U8J7</accession>
<protein>
    <submittedName>
        <fullName evidence="2">Uncharacterized protein</fullName>
    </submittedName>
</protein>
<keyword evidence="3" id="KW-1185">Reference proteome</keyword>
<dbReference type="Proteomes" id="UP000191500">
    <property type="component" value="Unassembled WGS sequence"/>
</dbReference>
<dbReference type="STRING" id="36646.A0A1V6U8J7"/>
<sequence>MPGNHDTTDMGGRTTSRAPITQSISGVSAKSGAKVFAGYVDSSNSSEYYGGTHYHQLPERVETPPAPLLTVPFRRDADFVDRGTLLDLIHEKASAPGARIALVGIGGVSSRLDTVTESEINRRRPGCFGYTQVMPHKAVKKASIDYMGWRDGG</sequence>
<organism evidence="2 3">
    <name type="scientific">Penicillium coprophilum</name>
    <dbReference type="NCBI Taxonomy" id="36646"/>
    <lineage>
        <taxon>Eukaryota</taxon>
        <taxon>Fungi</taxon>
        <taxon>Dikarya</taxon>
        <taxon>Ascomycota</taxon>
        <taxon>Pezizomycotina</taxon>
        <taxon>Eurotiomycetes</taxon>
        <taxon>Eurotiomycetidae</taxon>
        <taxon>Eurotiales</taxon>
        <taxon>Aspergillaceae</taxon>
        <taxon>Penicillium</taxon>
    </lineage>
</organism>
<dbReference type="AlphaFoldDB" id="A0A1V6U8J7"/>
<evidence type="ECO:0000313" key="2">
    <source>
        <dbReference type="EMBL" id="OQE34816.1"/>
    </source>
</evidence>
<comment type="caution">
    <text evidence="2">The sequence shown here is derived from an EMBL/GenBank/DDBJ whole genome shotgun (WGS) entry which is preliminary data.</text>
</comment>